<sequence length="71" mass="7989">MGDYISGTNHILPTAGAARIYSSLGVSTFLKRVTWQEVSKKSIQNLYPHVKVLSEFEGLDEEHGNSVRIRR</sequence>
<dbReference type="GO" id="GO:0000105">
    <property type="term" value="P:L-histidine biosynthetic process"/>
    <property type="evidence" value="ECO:0007669"/>
    <property type="project" value="TreeGrafter"/>
</dbReference>
<keyword evidence="1" id="KW-0560">Oxidoreductase</keyword>
<name>M3IU31_LEPIT</name>
<dbReference type="GO" id="GO:0046872">
    <property type="term" value="F:metal ion binding"/>
    <property type="evidence" value="ECO:0007669"/>
    <property type="project" value="InterPro"/>
</dbReference>
<dbReference type="GO" id="GO:0004399">
    <property type="term" value="F:histidinol dehydrogenase activity"/>
    <property type="evidence" value="ECO:0007669"/>
    <property type="project" value="TreeGrafter"/>
</dbReference>
<reference evidence="2 3" key="1">
    <citation type="submission" date="2013-02" db="EMBL/GenBank/DDBJ databases">
        <authorList>
            <person name="Harkins D.M."/>
            <person name="Durkin A.S."/>
            <person name="Brinkac L.M."/>
            <person name="Haft D.H."/>
            <person name="Selengut J.D."/>
            <person name="Sanka R."/>
            <person name="DePew J."/>
            <person name="Purushe J."/>
            <person name="Tulsiani S.M."/>
            <person name="Graham G.C."/>
            <person name="Burns M.-A."/>
            <person name="Dohnt M.F."/>
            <person name="Smythe L.D."/>
            <person name="McKay D.B."/>
            <person name="Craig S.B."/>
            <person name="Vinetz J.M."/>
            <person name="Sutton G.G."/>
            <person name="Nierman W.C."/>
            <person name="Fouts D.E."/>
        </authorList>
    </citation>
    <scope>NUCLEOTIDE SEQUENCE [LARGE SCALE GENOMIC DNA]</scope>
    <source>
        <strain evidence="2 3">LT2050</strain>
    </source>
</reference>
<dbReference type="SUPFAM" id="SSF53720">
    <property type="entry name" value="ALDH-like"/>
    <property type="match status" value="1"/>
</dbReference>
<dbReference type="Proteomes" id="UP000011778">
    <property type="component" value="Unassembled WGS sequence"/>
</dbReference>
<organism evidence="2 3">
    <name type="scientific">Leptospira interrogans serovar Copenhageni str. LT2050</name>
    <dbReference type="NCBI Taxonomy" id="1001598"/>
    <lineage>
        <taxon>Bacteria</taxon>
        <taxon>Pseudomonadati</taxon>
        <taxon>Spirochaetota</taxon>
        <taxon>Spirochaetia</taxon>
        <taxon>Leptospirales</taxon>
        <taxon>Leptospiraceae</taxon>
        <taxon>Leptospira</taxon>
    </lineage>
</organism>
<accession>M3IU31</accession>
<evidence type="ECO:0000256" key="1">
    <source>
        <dbReference type="ARBA" id="ARBA00023002"/>
    </source>
</evidence>
<evidence type="ECO:0000313" key="2">
    <source>
        <dbReference type="EMBL" id="EMG23987.1"/>
    </source>
</evidence>
<dbReference type="GO" id="GO:0005829">
    <property type="term" value="C:cytosol"/>
    <property type="evidence" value="ECO:0007669"/>
    <property type="project" value="TreeGrafter"/>
</dbReference>
<dbReference type="Gene3D" id="3.40.50.1980">
    <property type="entry name" value="Nitrogenase molybdenum iron protein domain"/>
    <property type="match status" value="2"/>
</dbReference>
<dbReference type="PANTHER" id="PTHR21256">
    <property type="entry name" value="HISTIDINOL DEHYDROGENASE HDH"/>
    <property type="match status" value="1"/>
</dbReference>
<dbReference type="InterPro" id="IPR016161">
    <property type="entry name" value="Ald_DH/histidinol_DH"/>
</dbReference>
<protein>
    <submittedName>
        <fullName evidence="2">Histidinol dehydrogenase-like protein</fullName>
    </submittedName>
</protein>
<dbReference type="EMBL" id="AFMD02000036">
    <property type="protein sequence ID" value="EMG23987.1"/>
    <property type="molecule type" value="Genomic_DNA"/>
</dbReference>
<evidence type="ECO:0000313" key="3">
    <source>
        <dbReference type="Proteomes" id="UP000011778"/>
    </source>
</evidence>
<dbReference type="Pfam" id="PF00815">
    <property type="entry name" value="Histidinol_dh"/>
    <property type="match status" value="1"/>
</dbReference>
<dbReference type="Gene3D" id="1.20.5.1300">
    <property type="match status" value="1"/>
</dbReference>
<dbReference type="AlphaFoldDB" id="M3IU31"/>
<proteinExistence type="predicted"/>
<dbReference type="GO" id="GO:0051287">
    <property type="term" value="F:NAD binding"/>
    <property type="evidence" value="ECO:0007669"/>
    <property type="project" value="InterPro"/>
</dbReference>
<gene>
    <name evidence="2" type="ORF">LEP1GSC150_3535</name>
</gene>
<dbReference type="InterPro" id="IPR012131">
    <property type="entry name" value="Hstdl_DH"/>
</dbReference>
<comment type="caution">
    <text evidence="2">The sequence shown here is derived from an EMBL/GenBank/DDBJ whole genome shotgun (WGS) entry which is preliminary data.</text>
</comment>
<dbReference type="PANTHER" id="PTHR21256:SF2">
    <property type="entry name" value="HISTIDINE BIOSYNTHESIS TRIFUNCTIONAL PROTEIN"/>
    <property type="match status" value="1"/>
</dbReference>